<dbReference type="SMART" id="SM00448">
    <property type="entry name" value="REC"/>
    <property type="match status" value="1"/>
</dbReference>
<dbReference type="PROSITE" id="PS50110">
    <property type="entry name" value="RESPONSE_REGULATORY"/>
    <property type="match status" value="1"/>
</dbReference>
<dbReference type="SMART" id="SM00862">
    <property type="entry name" value="Trans_reg_C"/>
    <property type="match status" value="1"/>
</dbReference>
<name>A0A542ZCU2_9ACTN</name>
<dbReference type="GO" id="GO:0000156">
    <property type="term" value="F:phosphorelay response regulator activity"/>
    <property type="evidence" value="ECO:0007669"/>
    <property type="project" value="TreeGrafter"/>
</dbReference>
<dbReference type="Gene3D" id="3.40.50.2300">
    <property type="match status" value="1"/>
</dbReference>
<keyword evidence="1 3" id="KW-0238">DNA-binding</keyword>
<dbReference type="GO" id="GO:0000976">
    <property type="term" value="F:transcription cis-regulatory region binding"/>
    <property type="evidence" value="ECO:0007669"/>
    <property type="project" value="TreeGrafter"/>
</dbReference>
<dbReference type="GO" id="GO:0006355">
    <property type="term" value="P:regulation of DNA-templated transcription"/>
    <property type="evidence" value="ECO:0007669"/>
    <property type="project" value="InterPro"/>
</dbReference>
<evidence type="ECO:0000259" key="4">
    <source>
        <dbReference type="PROSITE" id="PS50110"/>
    </source>
</evidence>
<proteinExistence type="predicted"/>
<evidence type="ECO:0000256" key="1">
    <source>
        <dbReference type="ARBA" id="ARBA00023125"/>
    </source>
</evidence>
<dbReference type="GO" id="GO:0032993">
    <property type="term" value="C:protein-DNA complex"/>
    <property type="evidence" value="ECO:0007669"/>
    <property type="project" value="TreeGrafter"/>
</dbReference>
<dbReference type="InterPro" id="IPR001789">
    <property type="entry name" value="Sig_transdc_resp-reg_receiver"/>
</dbReference>
<dbReference type="InterPro" id="IPR039420">
    <property type="entry name" value="WalR-like"/>
</dbReference>
<dbReference type="CDD" id="cd17574">
    <property type="entry name" value="REC_OmpR"/>
    <property type="match status" value="1"/>
</dbReference>
<keyword evidence="2" id="KW-0597">Phosphoprotein</keyword>
<dbReference type="RefSeq" id="WP_142093992.1">
    <property type="nucleotide sequence ID" value="NZ_BAAAMD010000002.1"/>
</dbReference>
<comment type="caution">
    <text evidence="6">The sequence shown here is derived from an EMBL/GenBank/DDBJ whole genome shotgun (WGS) entry which is preliminary data.</text>
</comment>
<dbReference type="InterPro" id="IPR011006">
    <property type="entry name" value="CheY-like_superfamily"/>
</dbReference>
<dbReference type="InterPro" id="IPR001867">
    <property type="entry name" value="OmpR/PhoB-type_DNA-bd"/>
</dbReference>
<organism evidence="6 7">
    <name type="scientific">Propioniferax innocua</name>
    <dbReference type="NCBI Taxonomy" id="1753"/>
    <lineage>
        <taxon>Bacteria</taxon>
        <taxon>Bacillati</taxon>
        <taxon>Actinomycetota</taxon>
        <taxon>Actinomycetes</taxon>
        <taxon>Propionibacteriales</taxon>
        <taxon>Propionibacteriaceae</taxon>
        <taxon>Propioniferax</taxon>
    </lineage>
</organism>
<evidence type="ECO:0000259" key="5">
    <source>
        <dbReference type="PROSITE" id="PS51755"/>
    </source>
</evidence>
<dbReference type="InterPro" id="IPR016032">
    <property type="entry name" value="Sig_transdc_resp-reg_C-effctor"/>
</dbReference>
<dbReference type="Pfam" id="PF00486">
    <property type="entry name" value="Trans_reg_C"/>
    <property type="match status" value="1"/>
</dbReference>
<accession>A0A542ZCU2</accession>
<dbReference type="Gene3D" id="1.10.10.10">
    <property type="entry name" value="Winged helix-like DNA-binding domain superfamily/Winged helix DNA-binding domain"/>
    <property type="match status" value="1"/>
</dbReference>
<dbReference type="AlphaFoldDB" id="A0A542ZCU2"/>
<dbReference type="GO" id="GO:0005829">
    <property type="term" value="C:cytosol"/>
    <property type="evidence" value="ECO:0007669"/>
    <property type="project" value="TreeGrafter"/>
</dbReference>
<feature type="modified residue" description="4-aspartylphosphate" evidence="2">
    <location>
        <position position="51"/>
    </location>
</feature>
<dbReference type="OrthoDB" id="9812490at2"/>
<dbReference type="PANTHER" id="PTHR48111">
    <property type="entry name" value="REGULATOR OF RPOS"/>
    <property type="match status" value="1"/>
</dbReference>
<dbReference type="EMBL" id="VFOR01000002">
    <property type="protein sequence ID" value="TQL58175.1"/>
    <property type="molecule type" value="Genomic_DNA"/>
</dbReference>
<dbReference type="PROSITE" id="PS51755">
    <property type="entry name" value="OMPR_PHOB"/>
    <property type="match status" value="1"/>
</dbReference>
<dbReference type="Proteomes" id="UP000316196">
    <property type="component" value="Unassembled WGS sequence"/>
</dbReference>
<feature type="domain" description="OmpR/PhoB-type" evidence="5">
    <location>
        <begin position="127"/>
        <end position="226"/>
    </location>
</feature>
<keyword evidence="7" id="KW-1185">Reference proteome</keyword>
<dbReference type="SUPFAM" id="SSF52172">
    <property type="entry name" value="CheY-like"/>
    <property type="match status" value="1"/>
</dbReference>
<dbReference type="SUPFAM" id="SSF46894">
    <property type="entry name" value="C-terminal effector domain of the bipartite response regulators"/>
    <property type="match status" value="1"/>
</dbReference>
<dbReference type="InterPro" id="IPR036388">
    <property type="entry name" value="WH-like_DNA-bd_sf"/>
</dbReference>
<sequence>MHILIAEDEQRIARFMEKGLTANGYTCTVVHDGIAALDLASTGEADLLILDVGLPRMDGFTVLRNLRDLGADLPIIMVTARTAVEDTVEGFESGANDYISKPFRFEELLARVRVRIKEPTAAGASTSDVLTLGDLSLDRRTRVATFTAENGRRREVELSSREFALTSMFLDNPQQVLTREQLLSRVWGFDFDGSSNIVDVYIRTLRNKLGATRFVTVRGAGYKIVDPA</sequence>
<feature type="DNA-binding region" description="OmpR/PhoB-type" evidence="3">
    <location>
        <begin position="127"/>
        <end position="226"/>
    </location>
</feature>
<reference evidence="6 7" key="1">
    <citation type="submission" date="2019-06" db="EMBL/GenBank/DDBJ databases">
        <title>Sequencing the genomes of 1000 actinobacteria strains.</title>
        <authorList>
            <person name="Klenk H.-P."/>
        </authorList>
    </citation>
    <scope>NUCLEOTIDE SEQUENCE [LARGE SCALE GENOMIC DNA]</scope>
    <source>
        <strain evidence="6 7">DSM 8251</strain>
    </source>
</reference>
<dbReference type="PANTHER" id="PTHR48111:SF38">
    <property type="entry name" value="TWO-COMPONENT RESPONSE REGULATOR"/>
    <property type="match status" value="1"/>
</dbReference>
<feature type="domain" description="Response regulatory" evidence="4">
    <location>
        <begin position="2"/>
        <end position="116"/>
    </location>
</feature>
<gene>
    <name evidence="6" type="ORF">FB460_2029</name>
</gene>
<evidence type="ECO:0000256" key="3">
    <source>
        <dbReference type="PROSITE-ProRule" id="PRU01091"/>
    </source>
</evidence>
<dbReference type="CDD" id="cd00383">
    <property type="entry name" value="trans_reg_C"/>
    <property type="match status" value="1"/>
</dbReference>
<protein>
    <submittedName>
        <fullName evidence="6">DNA-binding response OmpR family regulator</fullName>
    </submittedName>
</protein>
<evidence type="ECO:0000313" key="6">
    <source>
        <dbReference type="EMBL" id="TQL58175.1"/>
    </source>
</evidence>
<dbReference type="Gene3D" id="6.10.250.690">
    <property type="match status" value="1"/>
</dbReference>
<evidence type="ECO:0000313" key="7">
    <source>
        <dbReference type="Proteomes" id="UP000316196"/>
    </source>
</evidence>
<evidence type="ECO:0000256" key="2">
    <source>
        <dbReference type="PROSITE-ProRule" id="PRU00169"/>
    </source>
</evidence>
<dbReference type="Pfam" id="PF00072">
    <property type="entry name" value="Response_reg"/>
    <property type="match status" value="1"/>
</dbReference>